<keyword evidence="1" id="KW-0732">Signal</keyword>
<name>A0ABU5W007_9BACT</name>
<feature type="signal peptide" evidence="1">
    <location>
        <begin position="1"/>
        <end position="24"/>
    </location>
</feature>
<feature type="chain" id="PRO_5047141319" description="Lipoprotein" evidence="1">
    <location>
        <begin position="25"/>
        <end position="72"/>
    </location>
</feature>
<gene>
    <name evidence="2" type="ORF">SHI21_20480</name>
</gene>
<comment type="caution">
    <text evidence="2">The sequence shown here is derived from an EMBL/GenBank/DDBJ whole genome shotgun (WGS) entry which is preliminary data.</text>
</comment>
<accession>A0ABU5W007</accession>
<evidence type="ECO:0000313" key="3">
    <source>
        <dbReference type="Proteomes" id="UP001302274"/>
    </source>
</evidence>
<dbReference type="EMBL" id="JAYGJQ010000004">
    <property type="protein sequence ID" value="MEA9358626.1"/>
    <property type="molecule type" value="Genomic_DNA"/>
</dbReference>
<reference evidence="2 3" key="1">
    <citation type="submission" date="2023-11" db="EMBL/GenBank/DDBJ databases">
        <title>A Novel Polar Bacteriovorax (B. antarcticus) Isolated from the Biocrust in Antarctica.</title>
        <authorList>
            <person name="Mun W."/>
            <person name="Choi S.Y."/>
            <person name="Mitchell R.J."/>
        </authorList>
    </citation>
    <scope>NUCLEOTIDE SEQUENCE [LARGE SCALE GENOMIC DNA]</scope>
    <source>
        <strain evidence="2 3">PP10</strain>
    </source>
</reference>
<evidence type="ECO:0000256" key="1">
    <source>
        <dbReference type="SAM" id="SignalP"/>
    </source>
</evidence>
<evidence type="ECO:0000313" key="2">
    <source>
        <dbReference type="EMBL" id="MEA9358626.1"/>
    </source>
</evidence>
<dbReference type="Proteomes" id="UP001302274">
    <property type="component" value="Unassembled WGS sequence"/>
</dbReference>
<evidence type="ECO:0008006" key="4">
    <source>
        <dbReference type="Google" id="ProtNLM"/>
    </source>
</evidence>
<organism evidence="2 3">
    <name type="scientific">Bacteriovorax antarcticus</name>
    <dbReference type="NCBI Taxonomy" id="3088717"/>
    <lineage>
        <taxon>Bacteria</taxon>
        <taxon>Pseudomonadati</taxon>
        <taxon>Bdellovibrionota</taxon>
        <taxon>Bacteriovoracia</taxon>
        <taxon>Bacteriovoracales</taxon>
        <taxon>Bacteriovoracaceae</taxon>
        <taxon>Bacteriovorax</taxon>
    </lineage>
</organism>
<proteinExistence type="predicted"/>
<dbReference type="PROSITE" id="PS51257">
    <property type="entry name" value="PROKAR_LIPOPROTEIN"/>
    <property type="match status" value="1"/>
</dbReference>
<protein>
    <recommendedName>
        <fullName evidence="4">Lipoprotein</fullName>
    </recommendedName>
</protein>
<dbReference type="RefSeq" id="WP_323579120.1">
    <property type="nucleotide sequence ID" value="NZ_JAYGJQ010000004.1"/>
</dbReference>
<keyword evidence="3" id="KW-1185">Reference proteome</keyword>
<sequence length="72" mass="8138">MNSSIIKKSLTNLSVCLVTAFLLASCSSTNTREIAQATENDKINKNDVSKIEDGDQAPHKFHSKRFEKYQEY</sequence>